<organism evidence="2 3">
    <name type="scientific">Desulfosoma caldarium</name>
    <dbReference type="NCBI Taxonomy" id="610254"/>
    <lineage>
        <taxon>Bacteria</taxon>
        <taxon>Pseudomonadati</taxon>
        <taxon>Thermodesulfobacteriota</taxon>
        <taxon>Syntrophobacteria</taxon>
        <taxon>Syntrophobacterales</taxon>
        <taxon>Syntrophobacteraceae</taxon>
        <taxon>Desulfosoma</taxon>
    </lineage>
</organism>
<evidence type="ECO:0000313" key="2">
    <source>
        <dbReference type="EMBL" id="ROR01601.1"/>
    </source>
</evidence>
<dbReference type="SMART" id="SM00834">
    <property type="entry name" value="CxxC_CXXC_SSSS"/>
    <property type="match status" value="1"/>
</dbReference>
<dbReference type="NCBIfam" id="TIGR02605">
    <property type="entry name" value="CxxC_CxxC_SSSS"/>
    <property type="match status" value="1"/>
</dbReference>
<proteinExistence type="predicted"/>
<protein>
    <submittedName>
        <fullName evidence="2">Putative FmdB family regulatory protein</fullName>
    </submittedName>
</protein>
<keyword evidence="3" id="KW-1185">Reference proteome</keyword>
<dbReference type="OrthoDB" id="9813321at2"/>
<sequence length="65" mass="6865">MPIYEYLCEQCGNEFESFIWSAKDEESLACPKCGAVDVKKLLSSFASKGSLSSVLGTGCGTGGFS</sequence>
<dbReference type="RefSeq" id="WP_123289312.1">
    <property type="nucleotide sequence ID" value="NZ_RJVA01000010.1"/>
</dbReference>
<dbReference type="Proteomes" id="UP000276223">
    <property type="component" value="Unassembled WGS sequence"/>
</dbReference>
<dbReference type="PANTHER" id="PTHR34404">
    <property type="entry name" value="REGULATORY PROTEIN, FMDB FAMILY"/>
    <property type="match status" value="1"/>
</dbReference>
<dbReference type="EMBL" id="RJVA01000010">
    <property type="protein sequence ID" value="ROR01601.1"/>
    <property type="molecule type" value="Genomic_DNA"/>
</dbReference>
<name>A0A3N1VKY1_9BACT</name>
<dbReference type="Gene3D" id="2.20.28.30">
    <property type="entry name" value="RNA polymerase ii, chain L"/>
    <property type="match status" value="1"/>
</dbReference>
<accession>A0A3N1VKY1</accession>
<gene>
    <name evidence="2" type="ORF">EDC27_0780</name>
</gene>
<feature type="domain" description="Putative regulatory protein FmdB zinc ribbon" evidence="1">
    <location>
        <begin position="1"/>
        <end position="43"/>
    </location>
</feature>
<dbReference type="AlphaFoldDB" id="A0A3N1VKY1"/>
<evidence type="ECO:0000313" key="3">
    <source>
        <dbReference type="Proteomes" id="UP000276223"/>
    </source>
</evidence>
<comment type="caution">
    <text evidence="2">The sequence shown here is derived from an EMBL/GenBank/DDBJ whole genome shotgun (WGS) entry which is preliminary data.</text>
</comment>
<dbReference type="InterPro" id="IPR013429">
    <property type="entry name" value="Regulatory_FmdB_Zinc_ribbon"/>
</dbReference>
<dbReference type="PANTHER" id="PTHR34404:SF3">
    <property type="entry name" value="REGULATORY PROTEIN, FMDB FAMILY"/>
    <property type="match status" value="1"/>
</dbReference>
<dbReference type="Pfam" id="PF09723">
    <property type="entry name" value="Zn_ribbon_8"/>
    <property type="match status" value="1"/>
</dbReference>
<reference evidence="2 3" key="1">
    <citation type="submission" date="2018-11" db="EMBL/GenBank/DDBJ databases">
        <title>Genomic Encyclopedia of Type Strains, Phase IV (KMG-IV): sequencing the most valuable type-strain genomes for metagenomic binning, comparative biology and taxonomic classification.</title>
        <authorList>
            <person name="Goeker M."/>
        </authorList>
    </citation>
    <scope>NUCLEOTIDE SEQUENCE [LARGE SCALE GENOMIC DNA]</scope>
    <source>
        <strain evidence="2 3">DSM 22027</strain>
    </source>
</reference>
<evidence type="ECO:0000259" key="1">
    <source>
        <dbReference type="SMART" id="SM00834"/>
    </source>
</evidence>